<comment type="caution">
    <text evidence="2">The sequence shown here is derived from an EMBL/GenBank/DDBJ whole genome shotgun (WGS) entry which is preliminary data.</text>
</comment>
<keyword evidence="3" id="KW-1185">Reference proteome</keyword>
<evidence type="ECO:0008006" key="4">
    <source>
        <dbReference type="Google" id="ProtNLM"/>
    </source>
</evidence>
<evidence type="ECO:0000256" key="1">
    <source>
        <dbReference type="SAM" id="MobiDB-lite"/>
    </source>
</evidence>
<name>A0ABX2WLT2_9MICO</name>
<proteinExistence type="predicted"/>
<feature type="region of interest" description="Disordered" evidence="1">
    <location>
        <begin position="130"/>
        <end position="152"/>
    </location>
</feature>
<accession>A0ABX2WLT2</accession>
<dbReference type="Proteomes" id="UP000093918">
    <property type="component" value="Unassembled WGS sequence"/>
</dbReference>
<sequence>MKRGFPLAGLLRIRGIQQRAAAAHLSRAAMEEQRTEARDRQLRAALTTSAETPGDIRTLAALAASRVAARSLLADLDTLRRAQRADVDSARLRLDDARRAERGIERLADTFHERERERRDAAEQAVLDEIALRSANGMPGTSDTSPRPEEAS</sequence>
<organism evidence="2 3">
    <name type="scientific">Microbacterium arborescens</name>
    <dbReference type="NCBI Taxonomy" id="33883"/>
    <lineage>
        <taxon>Bacteria</taxon>
        <taxon>Bacillati</taxon>
        <taxon>Actinomycetota</taxon>
        <taxon>Actinomycetes</taxon>
        <taxon>Micrococcales</taxon>
        <taxon>Microbacteriaceae</taxon>
        <taxon>Microbacterium</taxon>
    </lineage>
</organism>
<dbReference type="RefSeq" id="WP_064955567.1">
    <property type="nucleotide sequence ID" value="NZ_LZEM01000008.1"/>
</dbReference>
<evidence type="ECO:0000313" key="3">
    <source>
        <dbReference type="Proteomes" id="UP000093918"/>
    </source>
</evidence>
<dbReference type="Gene3D" id="1.10.287.1700">
    <property type="match status" value="1"/>
</dbReference>
<protein>
    <recommendedName>
        <fullName evidence="4">Flagellar FliJ protein</fullName>
    </recommendedName>
</protein>
<evidence type="ECO:0000313" key="2">
    <source>
        <dbReference type="EMBL" id="OAZ43456.1"/>
    </source>
</evidence>
<dbReference type="InterPro" id="IPR053716">
    <property type="entry name" value="Flag_assembly_chemotaxis_eff"/>
</dbReference>
<dbReference type="EMBL" id="LZEM01000008">
    <property type="protein sequence ID" value="OAZ43456.1"/>
    <property type="molecule type" value="Genomic_DNA"/>
</dbReference>
<gene>
    <name evidence="2" type="ORF">A9Z40_14060</name>
</gene>
<reference evidence="3" key="1">
    <citation type="submission" date="2016-06" db="EMBL/GenBank/DDBJ databases">
        <title>Genome sequencing of cellulolytic organisms.</title>
        <authorList>
            <person name="Bohra V."/>
            <person name="Dafale N.A."/>
            <person name="Purohit H.J."/>
        </authorList>
    </citation>
    <scope>NUCLEOTIDE SEQUENCE [LARGE SCALE GENOMIC DNA]</scope>
    <source>
        <strain evidence="3">ND21</strain>
    </source>
</reference>